<dbReference type="InterPro" id="IPR036163">
    <property type="entry name" value="HMA_dom_sf"/>
</dbReference>
<comment type="caution">
    <text evidence="8">The sequence shown here is derived from an EMBL/GenBank/DDBJ whole genome shotgun (WGS) entry which is preliminary data.</text>
</comment>
<dbReference type="CDD" id="cd00371">
    <property type="entry name" value="HMA"/>
    <property type="match status" value="1"/>
</dbReference>
<evidence type="ECO:0000256" key="2">
    <source>
        <dbReference type="ARBA" id="ARBA00022723"/>
    </source>
</evidence>
<dbReference type="SUPFAM" id="SSF55008">
    <property type="entry name" value="HMA, heavy metal-associated domain"/>
    <property type="match status" value="1"/>
</dbReference>
<gene>
    <name evidence="8" type="ORF">ACJRO7_035123</name>
</gene>
<evidence type="ECO:0000256" key="3">
    <source>
        <dbReference type="ARBA" id="ARBA00023288"/>
    </source>
</evidence>
<feature type="compositionally biased region" description="Basic and acidic residues" evidence="6">
    <location>
        <begin position="137"/>
        <end position="162"/>
    </location>
</feature>
<keyword evidence="3" id="KW-0449">Lipoprotein</keyword>
<dbReference type="Proteomes" id="UP001634007">
    <property type="component" value="Unassembled WGS sequence"/>
</dbReference>
<keyword evidence="2" id="KW-0479">Metal-binding</keyword>
<reference evidence="8 9" key="1">
    <citation type="submission" date="2024-11" db="EMBL/GenBank/DDBJ databases">
        <title>Chromosome-level genome assembly of Eucalyptus globulus Labill. provides insights into its genome evolution.</title>
        <authorList>
            <person name="Li X."/>
        </authorList>
    </citation>
    <scope>NUCLEOTIDE SEQUENCE [LARGE SCALE GENOMIC DNA]</scope>
    <source>
        <strain evidence="8">CL2024</strain>
        <tissue evidence="8">Fresh tender leaves</tissue>
    </source>
</reference>
<comment type="similarity">
    <text evidence="5">Belongs to the HIPP family.</text>
</comment>
<dbReference type="PANTHER" id="PTHR45868:SF14">
    <property type="entry name" value="OS08G0205500 PROTEIN"/>
    <property type="match status" value="1"/>
</dbReference>
<organism evidence="8 9">
    <name type="scientific">Eucalyptus globulus</name>
    <name type="common">Tasmanian blue gum</name>
    <dbReference type="NCBI Taxonomy" id="34317"/>
    <lineage>
        <taxon>Eukaryota</taxon>
        <taxon>Viridiplantae</taxon>
        <taxon>Streptophyta</taxon>
        <taxon>Embryophyta</taxon>
        <taxon>Tracheophyta</taxon>
        <taxon>Spermatophyta</taxon>
        <taxon>Magnoliopsida</taxon>
        <taxon>eudicotyledons</taxon>
        <taxon>Gunneridae</taxon>
        <taxon>Pentapetalae</taxon>
        <taxon>rosids</taxon>
        <taxon>malvids</taxon>
        <taxon>Myrtales</taxon>
        <taxon>Myrtaceae</taxon>
        <taxon>Myrtoideae</taxon>
        <taxon>Eucalypteae</taxon>
        <taxon>Eucalyptus</taxon>
    </lineage>
</organism>
<evidence type="ECO:0000256" key="6">
    <source>
        <dbReference type="SAM" id="MobiDB-lite"/>
    </source>
</evidence>
<dbReference type="InterPro" id="IPR006121">
    <property type="entry name" value="HMA_dom"/>
</dbReference>
<proteinExistence type="inferred from homology"/>
<keyword evidence="1" id="KW-0488">Methylation</keyword>
<evidence type="ECO:0000259" key="7">
    <source>
        <dbReference type="PROSITE" id="PS50846"/>
    </source>
</evidence>
<evidence type="ECO:0000313" key="8">
    <source>
        <dbReference type="EMBL" id="KAL3722876.1"/>
    </source>
</evidence>
<dbReference type="GO" id="GO:0046872">
    <property type="term" value="F:metal ion binding"/>
    <property type="evidence" value="ECO:0007669"/>
    <property type="project" value="UniProtKB-KW"/>
</dbReference>
<dbReference type="EMBL" id="JBJKBG010000009">
    <property type="protein sequence ID" value="KAL3722876.1"/>
    <property type="molecule type" value="Genomic_DNA"/>
</dbReference>
<feature type="region of interest" description="Disordered" evidence="6">
    <location>
        <begin position="88"/>
        <end position="183"/>
    </location>
</feature>
<protein>
    <recommendedName>
        <fullName evidence="7">HMA domain-containing protein</fullName>
    </recommendedName>
</protein>
<keyword evidence="9" id="KW-1185">Reference proteome</keyword>
<feature type="domain" description="HMA" evidence="7">
    <location>
        <begin position="26"/>
        <end position="90"/>
    </location>
</feature>
<name>A0ABD3JFC3_EUCGL</name>
<accession>A0ABD3JFC3</accession>
<evidence type="ECO:0000256" key="5">
    <source>
        <dbReference type="ARBA" id="ARBA00024045"/>
    </source>
</evidence>
<feature type="compositionally biased region" description="Basic and acidic residues" evidence="6">
    <location>
        <begin position="92"/>
        <end position="109"/>
    </location>
</feature>
<dbReference type="Pfam" id="PF00403">
    <property type="entry name" value="HMA"/>
    <property type="match status" value="1"/>
</dbReference>
<dbReference type="Gene3D" id="3.30.70.100">
    <property type="match status" value="1"/>
</dbReference>
<evidence type="ECO:0000256" key="4">
    <source>
        <dbReference type="ARBA" id="ARBA00023289"/>
    </source>
</evidence>
<sequence>MVFRFFSTPVTERCEKSEGMAKEAELKKIELKVSVDCCDGCKKKVKKALQTVEGVLKTEIDPWQPKVIVLGNVDPRILIKKLARVGKQAEVWTRENKSDDRDRREKEAPKTGSDQPKCSESNDKPKVKTNEAISSVDDGKEKASMKNKDTDNNKNSKKETDNNKNNNSNNNSSSKSSVNTEAMKTEAPLPLRQPESNNVMYPIPGIPGVPGIVQGDPKTQCFYLVEPHPMGVPYYAVCSYMAPLPPTSYGQEYYSYERRPVQMEIQAPFTRVGDYFNDDNTVGCHVM</sequence>
<feature type="compositionally biased region" description="Basic and acidic residues" evidence="6">
    <location>
        <begin position="120"/>
        <end position="129"/>
    </location>
</feature>
<keyword evidence="4" id="KW-0636">Prenylation</keyword>
<dbReference type="PANTHER" id="PTHR45868">
    <property type="entry name" value="HEAVY METAL-ASSOCIATED ISOPRENYLATED PLANT PROTEIN 33-RELATED"/>
    <property type="match status" value="1"/>
</dbReference>
<feature type="compositionally biased region" description="Low complexity" evidence="6">
    <location>
        <begin position="163"/>
        <end position="180"/>
    </location>
</feature>
<dbReference type="PROSITE" id="PS50846">
    <property type="entry name" value="HMA_2"/>
    <property type="match status" value="1"/>
</dbReference>
<dbReference type="AlphaFoldDB" id="A0ABD3JFC3"/>
<evidence type="ECO:0000313" key="9">
    <source>
        <dbReference type="Proteomes" id="UP001634007"/>
    </source>
</evidence>
<evidence type="ECO:0000256" key="1">
    <source>
        <dbReference type="ARBA" id="ARBA00022481"/>
    </source>
</evidence>